<evidence type="ECO:0000313" key="9">
    <source>
        <dbReference type="Proteomes" id="UP000651977"/>
    </source>
</evidence>
<evidence type="ECO:0000259" key="7">
    <source>
        <dbReference type="Pfam" id="PF04138"/>
    </source>
</evidence>
<feature type="domain" description="GtrA/DPMS transmembrane" evidence="7">
    <location>
        <begin position="15"/>
        <end position="125"/>
    </location>
</feature>
<evidence type="ECO:0000256" key="3">
    <source>
        <dbReference type="ARBA" id="ARBA00022692"/>
    </source>
</evidence>
<dbReference type="Proteomes" id="UP000651977">
    <property type="component" value="Unassembled WGS sequence"/>
</dbReference>
<keyword evidence="5 6" id="KW-0472">Membrane</keyword>
<dbReference type="Pfam" id="PF04138">
    <property type="entry name" value="GtrA_DPMS_TM"/>
    <property type="match status" value="1"/>
</dbReference>
<dbReference type="PANTHER" id="PTHR38459:SF1">
    <property type="entry name" value="PROPHAGE BACTOPRENOL-LINKED GLUCOSE TRANSLOCASE HOMOLOG"/>
    <property type="match status" value="1"/>
</dbReference>
<organism evidence="8 9">
    <name type="scientific">Agarivorans gilvus</name>
    <dbReference type="NCBI Taxonomy" id="680279"/>
    <lineage>
        <taxon>Bacteria</taxon>
        <taxon>Pseudomonadati</taxon>
        <taxon>Pseudomonadota</taxon>
        <taxon>Gammaproteobacteria</taxon>
        <taxon>Alteromonadales</taxon>
        <taxon>Alteromonadaceae</taxon>
        <taxon>Agarivorans</taxon>
    </lineage>
</organism>
<feature type="transmembrane region" description="Helical" evidence="6">
    <location>
        <begin position="72"/>
        <end position="93"/>
    </location>
</feature>
<keyword evidence="9" id="KW-1185">Reference proteome</keyword>
<accession>A0ABQ1I2I8</accession>
<evidence type="ECO:0000256" key="2">
    <source>
        <dbReference type="ARBA" id="ARBA00009399"/>
    </source>
</evidence>
<gene>
    <name evidence="8" type="ORF">GCM10007414_16410</name>
</gene>
<comment type="subcellular location">
    <subcellularLocation>
        <location evidence="1">Membrane</location>
        <topology evidence="1">Multi-pass membrane protein</topology>
    </subcellularLocation>
</comment>
<dbReference type="InterPro" id="IPR007267">
    <property type="entry name" value="GtrA_DPMS_TM"/>
</dbReference>
<dbReference type="RefSeq" id="WP_055733604.1">
    <property type="nucleotide sequence ID" value="NZ_BMDY01000008.1"/>
</dbReference>
<comment type="similarity">
    <text evidence="2">Belongs to the GtrA family.</text>
</comment>
<keyword evidence="4 6" id="KW-1133">Transmembrane helix</keyword>
<feature type="transmembrane region" description="Helical" evidence="6">
    <location>
        <begin position="105"/>
        <end position="123"/>
    </location>
</feature>
<dbReference type="EMBL" id="BMDY01000008">
    <property type="protein sequence ID" value="GGB03793.1"/>
    <property type="molecule type" value="Genomic_DNA"/>
</dbReference>
<proteinExistence type="inferred from homology"/>
<evidence type="ECO:0000313" key="8">
    <source>
        <dbReference type="EMBL" id="GGB03793.1"/>
    </source>
</evidence>
<comment type="caution">
    <text evidence="8">The sequence shown here is derived from an EMBL/GenBank/DDBJ whole genome shotgun (WGS) entry which is preliminary data.</text>
</comment>
<feature type="transmembrane region" description="Helical" evidence="6">
    <location>
        <begin position="13"/>
        <end position="35"/>
    </location>
</feature>
<evidence type="ECO:0000256" key="6">
    <source>
        <dbReference type="SAM" id="Phobius"/>
    </source>
</evidence>
<dbReference type="PANTHER" id="PTHR38459">
    <property type="entry name" value="PROPHAGE BACTOPRENOL-LINKED GLUCOSE TRANSLOCASE HOMOLOG"/>
    <property type="match status" value="1"/>
</dbReference>
<reference evidence="9" key="1">
    <citation type="journal article" date="2019" name="Int. J. Syst. Evol. Microbiol.">
        <title>The Global Catalogue of Microorganisms (GCM) 10K type strain sequencing project: providing services to taxonomists for standard genome sequencing and annotation.</title>
        <authorList>
            <consortium name="The Broad Institute Genomics Platform"/>
            <consortium name="The Broad Institute Genome Sequencing Center for Infectious Disease"/>
            <person name="Wu L."/>
            <person name="Ma J."/>
        </authorList>
    </citation>
    <scope>NUCLEOTIDE SEQUENCE [LARGE SCALE GENOMIC DNA]</scope>
    <source>
        <strain evidence="9">CGMCC 1.10131</strain>
    </source>
</reference>
<evidence type="ECO:0000256" key="4">
    <source>
        <dbReference type="ARBA" id="ARBA00022989"/>
    </source>
</evidence>
<dbReference type="InterPro" id="IPR051401">
    <property type="entry name" value="GtrA_CellWall_Glycosyl"/>
</dbReference>
<name>A0ABQ1I2I8_9ALTE</name>
<feature type="transmembrane region" description="Helical" evidence="6">
    <location>
        <begin position="42"/>
        <end position="60"/>
    </location>
</feature>
<protein>
    <recommendedName>
        <fullName evidence="7">GtrA/DPMS transmembrane domain-containing protein</fullName>
    </recommendedName>
</protein>
<sequence length="131" mass="14816">MSAFIQRLLGLRIVRYGLTGGIATLIHFSLALLVLAQWPQAFALANLLGFSLAFLFSYWVQTCWVFENQLSLANALRFLLVQLTALCLSVWLSSQLNQFHNIIKVGVVIVLLPALTFVIHRFWTFSRTESS</sequence>
<evidence type="ECO:0000256" key="5">
    <source>
        <dbReference type="ARBA" id="ARBA00023136"/>
    </source>
</evidence>
<keyword evidence="3 6" id="KW-0812">Transmembrane</keyword>
<evidence type="ECO:0000256" key="1">
    <source>
        <dbReference type="ARBA" id="ARBA00004141"/>
    </source>
</evidence>